<evidence type="ECO:0000313" key="2">
    <source>
        <dbReference type="EMBL" id="AMD84670.1"/>
    </source>
</evidence>
<dbReference type="EMBL" id="LT906449">
    <property type="protein sequence ID" value="SNV08537.1"/>
    <property type="molecule type" value="Genomic_DNA"/>
</dbReference>
<dbReference type="Proteomes" id="UP000215539">
    <property type="component" value="Chromosome 1"/>
</dbReference>
<dbReference type="PANTHER" id="PTHR42852:SF17">
    <property type="entry name" value="THIOREDOXIN-LIKE PROTEIN HI_1115"/>
    <property type="match status" value="1"/>
</dbReference>
<dbReference type="Proteomes" id="UP000065822">
    <property type="component" value="Chromosome"/>
</dbReference>
<dbReference type="SUPFAM" id="SSF52833">
    <property type="entry name" value="Thioredoxin-like"/>
    <property type="match status" value="1"/>
</dbReference>
<dbReference type="InterPro" id="IPR050553">
    <property type="entry name" value="Thioredoxin_ResA/DsbE_sf"/>
</dbReference>
<proteinExistence type="predicted"/>
<dbReference type="InterPro" id="IPR036249">
    <property type="entry name" value="Thioredoxin-like_sf"/>
</dbReference>
<reference evidence="3 5" key="2">
    <citation type="submission" date="2017-06" db="EMBL/GenBank/DDBJ databases">
        <authorList>
            <consortium name="Pathogen Informatics"/>
        </authorList>
    </citation>
    <scope>NUCLEOTIDE SEQUENCE [LARGE SCALE GENOMIC DNA]</scope>
    <source>
        <strain evidence="3 5">NCTC12947</strain>
    </source>
</reference>
<gene>
    <name evidence="2" type="ORF">AXF12_03490</name>
    <name evidence="3" type="ORF">SAMEA44541418_01041</name>
</gene>
<keyword evidence="4" id="KW-1185">Reference proteome</keyword>
<dbReference type="CDD" id="cd02966">
    <property type="entry name" value="TlpA_like_family"/>
    <property type="match status" value="1"/>
</dbReference>
<reference evidence="2 4" key="1">
    <citation type="submission" date="2016-02" db="EMBL/GenBank/DDBJ databases">
        <authorList>
            <person name="Holder M.E."/>
            <person name="Ajami N.J."/>
            <person name="Petrosino J.F."/>
        </authorList>
    </citation>
    <scope>NUCLEOTIDE SEQUENCE [LARGE SCALE GENOMIC DNA]</scope>
    <source>
        <strain evidence="2 4">CCUG 32990</strain>
    </source>
</reference>
<evidence type="ECO:0000259" key="1">
    <source>
        <dbReference type="PROSITE" id="PS51352"/>
    </source>
</evidence>
<dbReference type="Gene3D" id="3.40.30.10">
    <property type="entry name" value="Glutaredoxin"/>
    <property type="match status" value="1"/>
</dbReference>
<evidence type="ECO:0000313" key="5">
    <source>
        <dbReference type="Proteomes" id="UP000215539"/>
    </source>
</evidence>
<sequence>MKKKTIINLVLILAVLSLFVTPLGYECKVLLQRVFAGSVEILPKDKQYAIDCDWKLKDRNNAEFNFAQSKEHGKAAVVYFWSSWRVVSVADLYAIEKLYNDYKDKVDFYIITNELPAPVDELMAKRGFNFKVTYLIIGEKMPFNAEEIPSGFVVDKNGVVRAQKIGTGRWNSDAVRQLLDEISK</sequence>
<evidence type="ECO:0000313" key="4">
    <source>
        <dbReference type="Proteomes" id="UP000065822"/>
    </source>
</evidence>
<evidence type="ECO:0000313" key="3">
    <source>
        <dbReference type="EMBL" id="SNV08537.1"/>
    </source>
</evidence>
<name>A0AAX2GX98_9FLAO</name>
<dbReference type="InterPro" id="IPR013766">
    <property type="entry name" value="Thioredoxin_domain"/>
</dbReference>
<accession>A0AAX2GX98</accession>
<dbReference type="PANTHER" id="PTHR42852">
    <property type="entry name" value="THIOL:DISULFIDE INTERCHANGE PROTEIN DSBE"/>
    <property type="match status" value="1"/>
</dbReference>
<dbReference type="KEGG" id="chg:AXF12_03490"/>
<organism evidence="3 5">
    <name type="scientific">Capnocytophaga haemolytica</name>
    <dbReference type="NCBI Taxonomy" id="45243"/>
    <lineage>
        <taxon>Bacteria</taxon>
        <taxon>Pseudomonadati</taxon>
        <taxon>Bacteroidota</taxon>
        <taxon>Flavobacteriia</taxon>
        <taxon>Flavobacteriales</taxon>
        <taxon>Flavobacteriaceae</taxon>
        <taxon>Capnocytophaga</taxon>
    </lineage>
</organism>
<dbReference type="PROSITE" id="PS51352">
    <property type="entry name" value="THIOREDOXIN_2"/>
    <property type="match status" value="1"/>
</dbReference>
<feature type="domain" description="Thioredoxin" evidence="1">
    <location>
        <begin position="36"/>
        <end position="184"/>
    </location>
</feature>
<protein>
    <submittedName>
        <fullName evidence="3">Thiol-disulfide oxidoreductase</fullName>
    </submittedName>
</protein>
<dbReference type="EMBL" id="CP014227">
    <property type="protein sequence ID" value="AMD84670.1"/>
    <property type="molecule type" value="Genomic_DNA"/>
</dbReference>
<dbReference type="AlphaFoldDB" id="A0AAX2GX98"/>
<dbReference type="RefSeq" id="WP_066428364.1">
    <property type="nucleotide sequence ID" value="NZ_CP014227.1"/>
</dbReference>